<keyword evidence="1" id="KW-0812">Transmembrane</keyword>
<evidence type="ECO:0008006" key="4">
    <source>
        <dbReference type="Google" id="ProtNLM"/>
    </source>
</evidence>
<name>A0ABP9UK56_9BACT</name>
<keyword evidence="3" id="KW-1185">Reference proteome</keyword>
<proteinExistence type="predicted"/>
<feature type="transmembrane region" description="Helical" evidence="1">
    <location>
        <begin position="89"/>
        <end position="111"/>
    </location>
</feature>
<evidence type="ECO:0000256" key="1">
    <source>
        <dbReference type="SAM" id="Phobius"/>
    </source>
</evidence>
<dbReference type="Pfam" id="PF04307">
    <property type="entry name" value="YdjM"/>
    <property type="match status" value="1"/>
</dbReference>
<dbReference type="EMBL" id="BAABRI010000001">
    <property type="protein sequence ID" value="GAA5481067.1"/>
    <property type="molecule type" value="Genomic_DNA"/>
</dbReference>
<keyword evidence="1" id="KW-1133">Transmembrane helix</keyword>
<evidence type="ECO:0000313" key="3">
    <source>
        <dbReference type="Proteomes" id="UP001476282"/>
    </source>
</evidence>
<evidence type="ECO:0000313" key="2">
    <source>
        <dbReference type="EMBL" id="GAA5481067.1"/>
    </source>
</evidence>
<reference evidence="2 3" key="1">
    <citation type="submission" date="2024-02" db="EMBL/GenBank/DDBJ databases">
        <title>Haloferula sargassicola NBRC 104335.</title>
        <authorList>
            <person name="Ichikawa N."/>
            <person name="Katano-Makiyama Y."/>
            <person name="Hidaka K."/>
        </authorList>
    </citation>
    <scope>NUCLEOTIDE SEQUENCE [LARGE SCALE GENOMIC DNA]</scope>
    <source>
        <strain evidence="2 3">NBRC 104335</strain>
    </source>
</reference>
<gene>
    <name evidence="2" type="ORF">Hsar01_00273</name>
</gene>
<comment type="caution">
    <text evidence="2">The sequence shown here is derived from an EMBL/GenBank/DDBJ whole genome shotgun (WGS) entry which is preliminary data.</text>
</comment>
<accession>A0ABP9UK56</accession>
<protein>
    <recommendedName>
        <fullName evidence="4">Metal-dependent hydrolase</fullName>
    </recommendedName>
</protein>
<sequence>MLAGTHALLPVSIALATDCYRLSKGREEAFPAWSLPALGLFGVLPDLCSPHLSLEARHASFSHTLLFLAILVPVVAAAAGFFPKGSRLLVAISLWLASMLHLAADAISGGIPWLHPWSDAVLGDFYIDPVWWIAYDAAFVLGTALLLMSRRRLRAGFFAPAAESGECL</sequence>
<dbReference type="Proteomes" id="UP001476282">
    <property type="component" value="Unassembled WGS sequence"/>
</dbReference>
<organism evidence="2 3">
    <name type="scientific">Haloferula sargassicola</name>
    <dbReference type="NCBI Taxonomy" id="490096"/>
    <lineage>
        <taxon>Bacteria</taxon>
        <taxon>Pseudomonadati</taxon>
        <taxon>Verrucomicrobiota</taxon>
        <taxon>Verrucomicrobiia</taxon>
        <taxon>Verrucomicrobiales</taxon>
        <taxon>Verrucomicrobiaceae</taxon>
        <taxon>Haloferula</taxon>
    </lineage>
</organism>
<feature type="transmembrane region" description="Helical" evidence="1">
    <location>
        <begin position="131"/>
        <end position="148"/>
    </location>
</feature>
<feature type="transmembrane region" description="Helical" evidence="1">
    <location>
        <begin position="61"/>
        <end position="82"/>
    </location>
</feature>
<dbReference type="InterPro" id="IPR007404">
    <property type="entry name" value="YdjM-like"/>
</dbReference>
<keyword evidence="1" id="KW-0472">Membrane</keyword>